<dbReference type="AlphaFoldDB" id="A0A9W8IFL7"/>
<protein>
    <submittedName>
        <fullName evidence="2">Uncharacterized protein</fullName>
    </submittedName>
</protein>
<accession>A0A9W8IFL7</accession>
<evidence type="ECO:0000313" key="2">
    <source>
        <dbReference type="EMBL" id="KAJ2849507.1"/>
    </source>
</evidence>
<proteinExistence type="predicted"/>
<evidence type="ECO:0000256" key="1">
    <source>
        <dbReference type="SAM" id="MobiDB-lite"/>
    </source>
</evidence>
<feature type="compositionally biased region" description="Basic residues" evidence="1">
    <location>
        <begin position="269"/>
        <end position="280"/>
    </location>
</feature>
<reference evidence="2" key="1">
    <citation type="submission" date="2022-07" db="EMBL/GenBank/DDBJ databases">
        <title>Phylogenomic reconstructions and comparative analyses of Kickxellomycotina fungi.</title>
        <authorList>
            <person name="Reynolds N.K."/>
            <person name="Stajich J.E."/>
            <person name="Barry K."/>
            <person name="Grigoriev I.V."/>
            <person name="Crous P."/>
            <person name="Smith M.E."/>
        </authorList>
    </citation>
    <scope>NUCLEOTIDE SEQUENCE</scope>
    <source>
        <strain evidence="2">NRRL 1566</strain>
    </source>
</reference>
<organism evidence="2 3">
    <name type="scientific">Coemansia brasiliensis</name>
    <dbReference type="NCBI Taxonomy" id="2650707"/>
    <lineage>
        <taxon>Eukaryota</taxon>
        <taxon>Fungi</taxon>
        <taxon>Fungi incertae sedis</taxon>
        <taxon>Zoopagomycota</taxon>
        <taxon>Kickxellomycotina</taxon>
        <taxon>Kickxellomycetes</taxon>
        <taxon>Kickxellales</taxon>
        <taxon>Kickxellaceae</taxon>
        <taxon>Coemansia</taxon>
    </lineage>
</organism>
<feature type="compositionally biased region" description="Acidic residues" evidence="1">
    <location>
        <begin position="254"/>
        <end position="264"/>
    </location>
</feature>
<feature type="region of interest" description="Disordered" evidence="1">
    <location>
        <begin position="472"/>
        <end position="493"/>
    </location>
</feature>
<name>A0A9W8IFL7_9FUNG</name>
<dbReference type="OrthoDB" id="2418712at2759"/>
<dbReference type="EMBL" id="JANBUW010000074">
    <property type="protein sequence ID" value="KAJ2849507.1"/>
    <property type="molecule type" value="Genomic_DNA"/>
</dbReference>
<feature type="region of interest" description="Disordered" evidence="1">
    <location>
        <begin position="168"/>
        <end position="306"/>
    </location>
</feature>
<sequence length="686" mass="75536">MSIQHQQPETGATPDSAVLDRMQELECAIASVKSSLDYHASSYYSVASQIAELNARIGRMSVGDKSSDLGAPSLEIGDNGDHVGGASTDYDLCLGQSDDTATSMHTSKPPASVSKATVLEQNVTSNGDEEGDDQYARIQQMINSLIQDADSALNSKPTDIRHSQLLSDDAQDIPANSQKPAIANVYDIGHRKRPQSASRAIYSVPRPRSRGRDHLLHAPPAFRPSSALSMASKLSRGRKAKPPLPQPELISDPTEADAESDSDMDVFRSSRHHSIRRKNNLRSTRLSSASRSRRRKSSGHYSDWHSRVHPADRYRSDTIESCLSNSSETCVSSGNRASREFEMLDFEHSGCVADNMRTPTQSTHLSGPGNCVSTKPHMHEFPCLDIDGYGGDTRYKHQYGSALGNEEQLRSVSALDIYNDERAAAYSCQLNPVNVRRFGRERSNTYASEASPTKAYDFVGATMPLGEAPTRSYNEPQYGSLHDPSLGSRTWDRPMTRRMTSSSYAAAAAIYKADPGIQPTIQVSRSHLSTGVTAGMNKNGRSERSLSLTNNIGSRRHQHTEIVTSTQSHAGLLNMISLLYWTLLFTLGALMLDSFLCQVAGKRVIGTVDKMSYLETEPAEMSDDAVDGVCENHNYHENSSFNEAENTNRLTAKVGRFVRWYMEEEPDQNHSSLRSPHAHSTSFKHI</sequence>
<evidence type="ECO:0000313" key="3">
    <source>
        <dbReference type="Proteomes" id="UP001139887"/>
    </source>
</evidence>
<gene>
    <name evidence="2" type="ORF">IWW36_002574</name>
</gene>
<keyword evidence="3" id="KW-1185">Reference proteome</keyword>
<dbReference type="Proteomes" id="UP001139887">
    <property type="component" value="Unassembled WGS sequence"/>
</dbReference>
<comment type="caution">
    <text evidence="2">The sequence shown here is derived from an EMBL/GenBank/DDBJ whole genome shotgun (WGS) entry which is preliminary data.</text>
</comment>